<dbReference type="GO" id="GO:0005524">
    <property type="term" value="F:ATP binding"/>
    <property type="evidence" value="ECO:0007669"/>
    <property type="project" value="UniProtKB-KW"/>
</dbReference>
<dbReference type="Gene3D" id="1.10.10.60">
    <property type="entry name" value="Homeodomain-like"/>
    <property type="match status" value="1"/>
</dbReference>
<dbReference type="InterPro" id="IPR003593">
    <property type="entry name" value="AAA+_ATPase"/>
</dbReference>
<dbReference type="InterPro" id="IPR058031">
    <property type="entry name" value="AAA_lid_NorR"/>
</dbReference>
<dbReference type="Pfam" id="PF00158">
    <property type="entry name" value="Sigma54_activat"/>
    <property type="match status" value="1"/>
</dbReference>
<dbReference type="Gene3D" id="3.40.50.300">
    <property type="entry name" value="P-loop containing nucleotide triphosphate hydrolases"/>
    <property type="match status" value="1"/>
</dbReference>
<evidence type="ECO:0000256" key="8">
    <source>
        <dbReference type="ARBA" id="ARBA00023015"/>
    </source>
</evidence>
<dbReference type="GO" id="GO:0046872">
    <property type="term" value="F:metal ion binding"/>
    <property type="evidence" value="ECO:0007669"/>
    <property type="project" value="UniProtKB-KW"/>
</dbReference>
<dbReference type="Proteomes" id="UP000002033">
    <property type="component" value="Chromosome"/>
</dbReference>
<keyword evidence="3 11" id="KW-0479">Metal-binding</keyword>
<sequence>MLPTENHQRYDGVTPSTKFASNSFAKSHNHAIVRNRKPMRNLAMTDNSSSAIIGQSRSLRQCVERADAVALTDATVLILGESGVGKELIARRIHERSRRARQPLVVVNCAAVPRDLFESEFFGHVKGAFSGATRDRKGRLETAHQGTLLLDEVGEIPPELQGKLLRALQQMSFERVGDDQTRQVDVRVIAATNRCLADDAASGRFRPDLYYRLSTFPIEVPPLRERADDIGMLSDHILAEIAGRLRRKPPRLSKQQVRQLCAYDWPGNIRELRNVLERVIILGSADLDAVLPPAPKPRAAALPRTPTETVDGDYVTADEVLSFERNNLIAALEVAKWRVSGKGGAAELLRMNPSTLASRLKALDIQRPAADSLYLRIGGRATITALARDLLGRMQADPQVGRFWSDRSIVGIRQEEKLLIQYLCSELGGPTRYAGRDMVSAHAHLPITASDWRVFLQYLERTFEALGLDQGSRRSLQAAVGQLEPSIVTTS</sequence>
<evidence type="ECO:0000256" key="2">
    <source>
        <dbReference type="ARBA" id="ARBA00022617"/>
    </source>
</evidence>
<protein>
    <submittedName>
        <fullName evidence="13">Sigma54 specific transcriptional regulator, Fis family</fullName>
    </submittedName>
</protein>
<evidence type="ECO:0000256" key="3">
    <source>
        <dbReference type="ARBA" id="ARBA00022723"/>
    </source>
</evidence>
<dbReference type="HOGENOM" id="CLU_000445_0_7_5"/>
<dbReference type="GO" id="GO:0000160">
    <property type="term" value="P:phosphorelay signal transduction system"/>
    <property type="evidence" value="ECO:0007669"/>
    <property type="project" value="UniProtKB-KW"/>
</dbReference>
<keyword evidence="1" id="KW-0813">Transport</keyword>
<dbReference type="Pfam" id="PF01152">
    <property type="entry name" value="Bac_globin"/>
    <property type="match status" value="1"/>
</dbReference>
<dbReference type="Gene3D" id="1.10.490.10">
    <property type="entry name" value="Globins"/>
    <property type="match status" value="1"/>
</dbReference>
<evidence type="ECO:0000259" key="12">
    <source>
        <dbReference type="PROSITE" id="PS50045"/>
    </source>
</evidence>
<evidence type="ECO:0000256" key="4">
    <source>
        <dbReference type="ARBA" id="ARBA00022741"/>
    </source>
</evidence>
<dbReference type="Gene3D" id="1.10.8.60">
    <property type="match status" value="1"/>
</dbReference>
<dbReference type="InterPro" id="IPR027417">
    <property type="entry name" value="P-loop_NTPase"/>
</dbReference>
<keyword evidence="14" id="KW-1185">Reference proteome</keyword>
<dbReference type="GO" id="GO:0020037">
    <property type="term" value="F:heme binding"/>
    <property type="evidence" value="ECO:0007669"/>
    <property type="project" value="InterPro"/>
</dbReference>
<dbReference type="PANTHER" id="PTHR32071">
    <property type="entry name" value="TRANSCRIPTIONAL REGULATORY PROTEIN"/>
    <property type="match status" value="1"/>
</dbReference>
<evidence type="ECO:0000256" key="10">
    <source>
        <dbReference type="ARBA" id="ARBA00023163"/>
    </source>
</evidence>
<dbReference type="InterPro" id="IPR025662">
    <property type="entry name" value="Sigma_54_int_dom_ATP-bd_1"/>
</dbReference>
<dbReference type="Pfam" id="PF25601">
    <property type="entry name" value="AAA_lid_14"/>
    <property type="match status" value="1"/>
</dbReference>
<keyword evidence="5" id="KW-0067">ATP-binding</keyword>
<dbReference type="CDD" id="cd00009">
    <property type="entry name" value="AAA"/>
    <property type="match status" value="1"/>
</dbReference>
<keyword evidence="4" id="KW-0547">Nucleotide-binding</keyword>
<dbReference type="PROSITE" id="PS50045">
    <property type="entry name" value="SIGMA54_INTERACT_4"/>
    <property type="match status" value="1"/>
</dbReference>
<evidence type="ECO:0000313" key="14">
    <source>
        <dbReference type="Proteomes" id="UP000002033"/>
    </source>
</evidence>
<dbReference type="PROSITE" id="PS00675">
    <property type="entry name" value="SIGMA54_INTERACT_1"/>
    <property type="match status" value="1"/>
</dbReference>
<evidence type="ECO:0000256" key="5">
    <source>
        <dbReference type="ARBA" id="ARBA00022840"/>
    </source>
</evidence>
<keyword evidence="10" id="KW-0804">Transcription</keyword>
<dbReference type="SUPFAM" id="SSF46458">
    <property type="entry name" value="Globin-like"/>
    <property type="match status" value="1"/>
</dbReference>
<organism evidence="13 14">
    <name type="scientific">Hyphomicrobium denitrificans (strain ATCC 51888 / DSM 1869 / NCIMB 11706 / TK 0415)</name>
    <dbReference type="NCBI Taxonomy" id="582899"/>
    <lineage>
        <taxon>Bacteria</taxon>
        <taxon>Pseudomonadati</taxon>
        <taxon>Pseudomonadota</taxon>
        <taxon>Alphaproteobacteria</taxon>
        <taxon>Hyphomicrobiales</taxon>
        <taxon>Hyphomicrobiaceae</taxon>
        <taxon>Hyphomicrobium</taxon>
    </lineage>
</organism>
<dbReference type="KEGG" id="hdn:Hden_0609"/>
<dbReference type="InterPro" id="IPR002197">
    <property type="entry name" value="HTH_Fis"/>
</dbReference>
<dbReference type="SUPFAM" id="SSF52540">
    <property type="entry name" value="P-loop containing nucleoside triphosphate hydrolases"/>
    <property type="match status" value="1"/>
</dbReference>
<evidence type="ECO:0000256" key="1">
    <source>
        <dbReference type="ARBA" id="ARBA00022448"/>
    </source>
</evidence>
<dbReference type="AlphaFoldDB" id="D8JSU5"/>
<keyword evidence="2 11" id="KW-0349">Heme</keyword>
<reference evidence="14" key="1">
    <citation type="journal article" date="2011" name="J. Bacteriol.">
        <title>Genome sequences of eight morphologically diverse alphaproteobacteria.</title>
        <authorList>
            <consortium name="US DOE Joint Genome Institute"/>
            <person name="Brown P.J."/>
            <person name="Kysela D.T."/>
            <person name="Buechlein A."/>
            <person name="Hemmerich C."/>
            <person name="Brun Y.V."/>
        </authorList>
    </citation>
    <scope>NUCLEOTIDE SEQUENCE [LARGE SCALE GENOMIC DNA]</scope>
    <source>
        <strain evidence="14">ATCC 51888 / DSM 1869 / NCIB 11706 / TK 0415</strain>
    </source>
</reference>
<gene>
    <name evidence="13" type="ordered locus">Hden_0609</name>
</gene>
<keyword evidence="7" id="KW-0902">Two-component regulatory system</keyword>
<dbReference type="GO" id="GO:0043565">
    <property type="term" value="F:sequence-specific DNA binding"/>
    <property type="evidence" value="ECO:0007669"/>
    <property type="project" value="InterPro"/>
</dbReference>
<keyword evidence="8" id="KW-0805">Transcription regulation</keyword>
<dbReference type="InterPro" id="IPR012292">
    <property type="entry name" value="Globin/Proto"/>
</dbReference>
<evidence type="ECO:0000256" key="7">
    <source>
        <dbReference type="ARBA" id="ARBA00023012"/>
    </source>
</evidence>
<evidence type="ECO:0000313" key="13">
    <source>
        <dbReference type="EMBL" id="ADJ22430.1"/>
    </source>
</evidence>
<dbReference type="eggNOG" id="COG3829">
    <property type="taxonomic scope" value="Bacteria"/>
</dbReference>
<dbReference type="SMART" id="SM00382">
    <property type="entry name" value="AAA"/>
    <property type="match status" value="1"/>
</dbReference>
<dbReference type="PROSITE" id="PS00688">
    <property type="entry name" value="SIGMA54_INTERACT_3"/>
    <property type="match status" value="1"/>
</dbReference>
<keyword evidence="6 11" id="KW-0408">Iron</keyword>
<dbReference type="InterPro" id="IPR001486">
    <property type="entry name" value="Hemoglobin_trunc"/>
</dbReference>
<dbReference type="GO" id="GO:0006355">
    <property type="term" value="P:regulation of DNA-templated transcription"/>
    <property type="evidence" value="ECO:0007669"/>
    <property type="project" value="InterPro"/>
</dbReference>
<dbReference type="GO" id="GO:0019825">
    <property type="term" value="F:oxygen binding"/>
    <property type="evidence" value="ECO:0007669"/>
    <property type="project" value="InterPro"/>
</dbReference>
<dbReference type="InterPro" id="IPR002078">
    <property type="entry name" value="Sigma_54_int"/>
</dbReference>
<dbReference type="STRING" id="582899.Hden_0609"/>
<proteinExistence type="predicted"/>
<dbReference type="EMBL" id="CP002083">
    <property type="protein sequence ID" value="ADJ22430.1"/>
    <property type="molecule type" value="Genomic_DNA"/>
</dbReference>
<accession>D8JSU5</accession>
<feature type="domain" description="Sigma-54 factor interaction" evidence="12">
    <location>
        <begin position="52"/>
        <end position="281"/>
    </location>
</feature>
<dbReference type="Pfam" id="PF02954">
    <property type="entry name" value="HTH_8"/>
    <property type="match status" value="1"/>
</dbReference>
<dbReference type="PANTHER" id="PTHR32071:SF57">
    <property type="entry name" value="C4-DICARBOXYLATE TRANSPORT TRANSCRIPTIONAL REGULATORY PROTEIN DCTD"/>
    <property type="match status" value="1"/>
</dbReference>
<evidence type="ECO:0000256" key="6">
    <source>
        <dbReference type="ARBA" id="ARBA00023004"/>
    </source>
</evidence>
<dbReference type="CDD" id="cd00454">
    <property type="entry name" value="TrHb1_N"/>
    <property type="match status" value="1"/>
</dbReference>
<dbReference type="InterPro" id="IPR009050">
    <property type="entry name" value="Globin-like_sf"/>
</dbReference>
<feature type="binding site" description="distal binding residue" evidence="11">
    <location>
        <position position="442"/>
    </location>
    <ligand>
        <name>heme</name>
        <dbReference type="ChEBI" id="CHEBI:30413"/>
    </ligand>
    <ligandPart>
        <name>Fe</name>
        <dbReference type="ChEBI" id="CHEBI:18248"/>
    </ligandPart>
</feature>
<dbReference type="InterPro" id="IPR025944">
    <property type="entry name" value="Sigma_54_int_dom_CS"/>
</dbReference>
<name>D8JSU5_HYPDA</name>
<evidence type="ECO:0000256" key="9">
    <source>
        <dbReference type="ARBA" id="ARBA00023159"/>
    </source>
</evidence>
<keyword evidence="9" id="KW-0010">Activator</keyword>
<evidence type="ECO:0000256" key="11">
    <source>
        <dbReference type="PIRSR" id="PIRSR601486-1"/>
    </source>
</evidence>
<dbReference type="FunFam" id="3.40.50.300:FF:000006">
    <property type="entry name" value="DNA-binding transcriptional regulator NtrC"/>
    <property type="match status" value="1"/>
</dbReference>